<dbReference type="InterPro" id="IPR000477">
    <property type="entry name" value="RT_dom"/>
</dbReference>
<dbReference type="Gene3D" id="3.30.70.270">
    <property type="match status" value="1"/>
</dbReference>
<protein>
    <recommendedName>
        <fullName evidence="1">Reverse transcriptase domain-containing protein</fullName>
    </recommendedName>
</protein>
<name>A0A0H5Q747_9ZZZZ</name>
<dbReference type="InterPro" id="IPR043128">
    <property type="entry name" value="Rev_trsase/Diguanyl_cyclase"/>
</dbReference>
<dbReference type="SUPFAM" id="SSF56672">
    <property type="entry name" value="DNA/RNA polymerases"/>
    <property type="match status" value="1"/>
</dbReference>
<dbReference type="PROSITE" id="PS50878">
    <property type="entry name" value="RT_POL"/>
    <property type="match status" value="1"/>
</dbReference>
<dbReference type="Pfam" id="PF00078">
    <property type="entry name" value="RVT_1"/>
    <property type="match status" value="1"/>
</dbReference>
<evidence type="ECO:0000259" key="1">
    <source>
        <dbReference type="PROSITE" id="PS50878"/>
    </source>
</evidence>
<dbReference type="EMBL" id="LN854281">
    <property type="protein sequence ID" value="CRY97866.1"/>
    <property type="molecule type" value="Genomic_DNA"/>
</dbReference>
<feature type="domain" description="Reverse transcriptase" evidence="1">
    <location>
        <begin position="81"/>
        <end position="276"/>
    </location>
</feature>
<dbReference type="InterPro" id="IPR043502">
    <property type="entry name" value="DNA/RNA_pol_sf"/>
</dbReference>
<dbReference type="Gene3D" id="3.10.10.10">
    <property type="entry name" value="HIV Type 1 Reverse Transcriptase, subunit A, domain 1"/>
    <property type="match status" value="1"/>
</dbReference>
<proteinExistence type="predicted"/>
<evidence type="ECO:0000313" key="2">
    <source>
        <dbReference type="EMBL" id="CRY97866.1"/>
    </source>
</evidence>
<accession>A0A0H5Q747</accession>
<reference evidence="2" key="1">
    <citation type="submission" date="2015-06" db="EMBL/GenBank/DDBJ databases">
        <authorList>
            <person name="Joergensen T."/>
        </authorList>
    </citation>
    <scope>NUCLEOTIDE SEQUENCE</scope>
    <source>
        <strain evidence="2">RGFK1781</strain>
    </source>
</reference>
<dbReference type="AlphaFoldDB" id="A0A0H5Q747"/>
<organism evidence="2">
    <name type="scientific">uncultured prokaryote</name>
    <dbReference type="NCBI Taxonomy" id="198431"/>
    <lineage>
        <taxon>unclassified sequences</taxon>
        <taxon>environmental samples</taxon>
    </lineage>
</organism>
<sequence length="425" mass="49112">MSRKQNKVSNSHNKSWSNYRQVSYIKTSVVRQIGVEELKRINKRIFVLMKRSEGFFKEEKARMLVVKQANGYFRGQKVISQADQRALKATGGKYREVTFLKDKATRKMLRKVAKLIDIPHADQVGFTRKRSIWDAAARLGDAKSIVNIDLENAFNAIPEQAVYLILRRVFDLNKKHARQLTNAITDGGYLYQGSPLAPLIFNLWTRPIMDSVRGAGFDIVAYADDLTIGSDYGAISHKMVRVFIKWIRQFNMNVNMAKVKFYNIKKAYKETVGLKSIRSGGGILTTPVKFRKGLRKLRYLTHLYTVNGVTHTRRVNKEGEPNELGFVILGSWIWLSEAERRGVARVDTALYKKLKKSVPAIIEDWKIKRRSYNVDHQSCFTTDSIPHIPQDTRGKWKVIYTSHQGRLREGVYRKRLSARVRRPFR</sequence>
<reference evidence="2" key="2">
    <citation type="submission" date="2015-07" db="EMBL/GenBank/DDBJ databases">
        <title>Plasmids, circular viruses and viroids from rat gut.</title>
        <authorList>
            <person name="Jorgensen T.J."/>
            <person name="Hansen M.A."/>
            <person name="Xu Z."/>
            <person name="Tabak M.A."/>
            <person name="Sorensen S.J."/>
            <person name="Hansen L.H."/>
        </authorList>
    </citation>
    <scope>NUCLEOTIDE SEQUENCE</scope>
    <source>
        <strain evidence="2">RGFK1781</strain>
    </source>
</reference>